<accession>A0A1M5PAA1</accession>
<dbReference type="AlphaFoldDB" id="A0A1M5PAA1"/>
<protein>
    <recommendedName>
        <fullName evidence="4">Nucleotidyltransferase</fullName>
    </recommendedName>
</protein>
<keyword evidence="1" id="KW-0812">Transmembrane</keyword>
<keyword evidence="1" id="KW-0472">Membrane</keyword>
<sequence length="279" mass="31121">MARTITEIQNTMFTAIATDANLASLTSTSRVAIYRLFVFVVAYAIWLLEVLFDVHKTQIDTALYEQKSGTARWYRNMALSFQYGFDLLYDSDKFDNAGYTIDQIEASQIVKYCSVKESFESNKLTIKVAGENGNLLAPLTAPQLESFNEFMQEIKYAGVRLNIVNNPVDKLVLIMAIYRDVLVIDENGNSILDGGKPVETAIKAYMKALPFDGELVLNDLIANLRTVPGVDNAHIFNATSSHWNSVGLGFSDFAPINVRTTPTSGYFEIVNFDNVSYVV</sequence>
<proteinExistence type="predicted"/>
<dbReference type="RefSeq" id="WP_073371865.1">
    <property type="nucleotide sequence ID" value="NZ_FQWB01000009.1"/>
</dbReference>
<dbReference type="EMBL" id="FQWB01000009">
    <property type="protein sequence ID" value="SHG98173.1"/>
    <property type="molecule type" value="Genomic_DNA"/>
</dbReference>
<evidence type="ECO:0000313" key="2">
    <source>
        <dbReference type="EMBL" id="SHG98173.1"/>
    </source>
</evidence>
<dbReference type="OrthoDB" id="1053324at2"/>
<reference evidence="3" key="1">
    <citation type="submission" date="2016-11" db="EMBL/GenBank/DDBJ databases">
        <authorList>
            <person name="Varghese N."/>
            <person name="Submissions S."/>
        </authorList>
    </citation>
    <scope>NUCLEOTIDE SEQUENCE [LARGE SCALE GENOMIC DNA]</scope>
    <source>
        <strain evidence="3">DSM 19978</strain>
    </source>
</reference>
<gene>
    <name evidence="2" type="ORF">SAMN05443549_109107</name>
</gene>
<keyword evidence="3" id="KW-1185">Reference proteome</keyword>
<dbReference type="STRING" id="468056.SAMN05443549_109107"/>
<feature type="transmembrane region" description="Helical" evidence="1">
    <location>
        <begin position="32"/>
        <end position="52"/>
    </location>
</feature>
<keyword evidence="1" id="KW-1133">Transmembrane helix</keyword>
<dbReference type="Proteomes" id="UP000184516">
    <property type="component" value="Unassembled WGS sequence"/>
</dbReference>
<name>A0A1M5PAA1_9FLAO</name>
<evidence type="ECO:0000256" key="1">
    <source>
        <dbReference type="SAM" id="Phobius"/>
    </source>
</evidence>
<organism evidence="2 3">
    <name type="scientific">Flavobacterium fluvii</name>
    <dbReference type="NCBI Taxonomy" id="468056"/>
    <lineage>
        <taxon>Bacteria</taxon>
        <taxon>Pseudomonadati</taxon>
        <taxon>Bacteroidota</taxon>
        <taxon>Flavobacteriia</taxon>
        <taxon>Flavobacteriales</taxon>
        <taxon>Flavobacteriaceae</taxon>
        <taxon>Flavobacterium</taxon>
    </lineage>
</organism>
<evidence type="ECO:0008006" key="4">
    <source>
        <dbReference type="Google" id="ProtNLM"/>
    </source>
</evidence>
<evidence type="ECO:0000313" key="3">
    <source>
        <dbReference type="Proteomes" id="UP000184516"/>
    </source>
</evidence>